<dbReference type="Proteomes" id="UP000229095">
    <property type="component" value="Unassembled WGS sequence"/>
</dbReference>
<organism evidence="2 3">
    <name type="scientific">Bifidobacterium primatium</name>
    <dbReference type="NCBI Taxonomy" id="2045438"/>
    <lineage>
        <taxon>Bacteria</taxon>
        <taxon>Bacillati</taxon>
        <taxon>Actinomycetota</taxon>
        <taxon>Actinomycetes</taxon>
        <taxon>Bifidobacteriales</taxon>
        <taxon>Bifidobacteriaceae</taxon>
        <taxon>Bifidobacterium</taxon>
    </lineage>
</organism>
<dbReference type="OrthoDB" id="3231060at2"/>
<feature type="transmembrane region" description="Helical" evidence="1">
    <location>
        <begin position="47"/>
        <end position="71"/>
    </location>
</feature>
<keyword evidence="1" id="KW-0812">Transmembrane</keyword>
<keyword evidence="1" id="KW-1133">Transmembrane helix</keyword>
<accession>A0A2M9H8Z9</accession>
<dbReference type="AlphaFoldDB" id="A0A2M9H8Z9"/>
<keyword evidence="1" id="KW-0472">Membrane</keyword>
<feature type="transmembrane region" description="Helical" evidence="1">
    <location>
        <begin position="201"/>
        <end position="220"/>
    </location>
</feature>
<evidence type="ECO:0000313" key="3">
    <source>
        <dbReference type="Proteomes" id="UP000229095"/>
    </source>
</evidence>
<reference evidence="2 3" key="1">
    <citation type="submission" date="2017-10" db="EMBL/GenBank/DDBJ databases">
        <title>Draft genome sequences of strains TRE 1, TRE 9, TRE H and TRI 7, isolated from tamarins, belonging to four potential novel Bifidobacterium species.</title>
        <authorList>
            <person name="Mattarelli P."/>
            <person name="Modesto M."/>
            <person name="Puglisi E."/>
            <person name="Morelli L."/>
            <person name="Spezio C."/>
            <person name="Bonetti A."/>
            <person name="Sandri C."/>
        </authorList>
    </citation>
    <scope>NUCLEOTIDE SEQUENCE [LARGE SCALE GENOMIC DNA]</scope>
    <source>
        <strain evidence="3">TRE1</strain>
    </source>
</reference>
<evidence type="ECO:0000256" key="1">
    <source>
        <dbReference type="SAM" id="Phobius"/>
    </source>
</evidence>
<evidence type="ECO:0000313" key="2">
    <source>
        <dbReference type="EMBL" id="PJM73277.1"/>
    </source>
</evidence>
<feature type="transmembrane region" description="Helical" evidence="1">
    <location>
        <begin position="126"/>
        <end position="148"/>
    </location>
</feature>
<sequence>MNERIPYPTEAERERSIRHIVAMGVPRRVGLWASLIDVVRSLGMRNLFFGVGDCVFLGLMMAFVAWAPLFATLFGAAQAMRSQGHALAPAVVGAGAQGESTAGRAIAQSMPLMQEHALWVAQHASVLLVAVFLVSPLLHMAIALLMMLREREVRMLDLLRTCRWSFRQIAAVRMLALGAMSTVMCVAFGVAVGVAGLRLDSVTVLGVSFSSLFVFALGQLAVERHCTWPASALVMPTVWLALGMVLWLARATAAPWLAQLPPAVCLAIGLASAAAYLASLNTYCRKPVATPIA</sequence>
<feature type="transmembrane region" description="Helical" evidence="1">
    <location>
        <begin position="256"/>
        <end position="278"/>
    </location>
</feature>
<feature type="transmembrane region" description="Helical" evidence="1">
    <location>
        <begin position="232"/>
        <end position="250"/>
    </location>
</feature>
<comment type="caution">
    <text evidence="2">The sequence shown here is derived from an EMBL/GenBank/DDBJ whole genome shotgun (WGS) entry which is preliminary data.</text>
</comment>
<gene>
    <name evidence="2" type="ORF">CS006_04310</name>
</gene>
<feature type="transmembrane region" description="Helical" evidence="1">
    <location>
        <begin position="169"/>
        <end position="195"/>
    </location>
</feature>
<dbReference type="RefSeq" id="WP_100510567.1">
    <property type="nucleotide sequence ID" value="NZ_PEBI01000002.1"/>
</dbReference>
<proteinExistence type="predicted"/>
<protein>
    <submittedName>
        <fullName evidence="2">Uncharacterized protein</fullName>
    </submittedName>
</protein>
<name>A0A2M9H8Z9_9BIFI</name>
<keyword evidence="3" id="KW-1185">Reference proteome</keyword>
<dbReference type="EMBL" id="PEBI01000002">
    <property type="protein sequence ID" value="PJM73277.1"/>
    <property type="molecule type" value="Genomic_DNA"/>
</dbReference>